<protein>
    <submittedName>
        <fullName evidence="2">Uncharacterized protein</fullName>
    </submittedName>
</protein>
<evidence type="ECO:0000256" key="1">
    <source>
        <dbReference type="SAM" id="MobiDB-lite"/>
    </source>
</evidence>
<feature type="region of interest" description="Disordered" evidence="1">
    <location>
        <begin position="1"/>
        <end position="29"/>
    </location>
</feature>
<proteinExistence type="predicted"/>
<name>A0A8S5U7M4_9CAUD</name>
<accession>A0A8S5U7M4</accession>
<evidence type="ECO:0000313" key="2">
    <source>
        <dbReference type="EMBL" id="DAF90452.1"/>
    </source>
</evidence>
<sequence length="29" mass="3074">MLGLPAVGENAICPPTKRANSPGSHRRRS</sequence>
<organism evidence="2">
    <name type="scientific">Myoviridae sp. ctdyF5</name>
    <dbReference type="NCBI Taxonomy" id="2825144"/>
    <lineage>
        <taxon>Viruses</taxon>
        <taxon>Duplodnaviria</taxon>
        <taxon>Heunggongvirae</taxon>
        <taxon>Uroviricota</taxon>
        <taxon>Caudoviricetes</taxon>
    </lineage>
</organism>
<reference evidence="2" key="1">
    <citation type="journal article" date="2021" name="Proc. Natl. Acad. Sci. U.S.A.">
        <title>A Catalog of Tens of Thousands of Viruses from Human Metagenomes Reveals Hidden Associations with Chronic Diseases.</title>
        <authorList>
            <person name="Tisza M.J."/>
            <person name="Buck C.B."/>
        </authorList>
    </citation>
    <scope>NUCLEOTIDE SEQUENCE</scope>
    <source>
        <strain evidence="2">CtdyF5</strain>
    </source>
</reference>
<dbReference type="EMBL" id="BK016029">
    <property type="protein sequence ID" value="DAF90452.1"/>
    <property type="molecule type" value="Genomic_DNA"/>
</dbReference>